<dbReference type="FunFam" id="1.20.1740.10:FF:000006">
    <property type="entry name" value="General amino acid permease"/>
    <property type="match status" value="1"/>
</dbReference>
<gene>
    <name evidence="10" type="ORF">GQ602_006936</name>
</gene>
<proteinExistence type="predicted"/>
<dbReference type="GO" id="GO:0015171">
    <property type="term" value="F:amino acid transmembrane transporter activity"/>
    <property type="evidence" value="ECO:0007669"/>
    <property type="project" value="TreeGrafter"/>
</dbReference>
<feature type="transmembrane region" description="Helical" evidence="8">
    <location>
        <begin position="494"/>
        <end position="511"/>
    </location>
</feature>
<evidence type="ECO:0000256" key="8">
    <source>
        <dbReference type="SAM" id="Phobius"/>
    </source>
</evidence>
<dbReference type="PROSITE" id="PS00218">
    <property type="entry name" value="AMINO_ACID_PERMEASE_1"/>
    <property type="match status" value="1"/>
</dbReference>
<dbReference type="PIRSF" id="PIRSF006060">
    <property type="entry name" value="AA_transporter"/>
    <property type="match status" value="1"/>
</dbReference>
<feature type="transmembrane region" description="Helical" evidence="8">
    <location>
        <begin position="126"/>
        <end position="153"/>
    </location>
</feature>
<evidence type="ECO:0000256" key="5">
    <source>
        <dbReference type="ARBA" id="ARBA00022989"/>
    </source>
</evidence>
<dbReference type="Pfam" id="PF00324">
    <property type="entry name" value="AA_permease"/>
    <property type="match status" value="1"/>
</dbReference>
<dbReference type="GO" id="GO:0016020">
    <property type="term" value="C:membrane"/>
    <property type="evidence" value="ECO:0007669"/>
    <property type="project" value="UniProtKB-SubCell"/>
</dbReference>
<protein>
    <submittedName>
        <fullName evidence="10">Amino acid permease</fullName>
    </submittedName>
</protein>
<organism evidence="10 11">
    <name type="scientific">Ophiocordyceps camponoti-floridani</name>
    <dbReference type="NCBI Taxonomy" id="2030778"/>
    <lineage>
        <taxon>Eukaryota</taxon>
        <taxon>Fungi</taxon>
        <taxon>Dikarya</taxon>
        <taxon>Ascomycota</taxon>
        <taxon>Pezizomycotina</taxon>
        <taxon>Sordariomycetes</taxon>
        <taxon>Hypocreomycetidae</taxon>
        <taxon>Hypocreales</taxon>
        <taxon>Ophiocordycipitaceae</taxon>
        <taxon>Ophiocordyceps</taxon>
    </lineage>
</organism>
<evidence type="ECO:0000256" key="2">
    <source>
        <dbReference type="ARBA" id="ARBA00022448"/>
    </source>
</evidence>
<feature type="transmembrane region" description="Helical" evidence="8">
    <location>
        <begin position="159"/>
        <end position="184"/>
    </location>
</feature>
<feature type="transmembrane region" description="Helical" evidence="8">
    <location>
        <begin position="284"/>
        <end position="305"/>
    </location>
</feature>
<evidence type="ECO:0000256" key="6">
    <source>
        <dbReference type="ARBA" id="ARBA00023136"/>
    </source>
</evidence>
<evidence type="ECO:0000256" key="1">
    <source>
        <dbReference type="ARBA" id="ARBA00004141"/>
    </source>
</evidence>
<feature type="region of interest" description="Disordered" evidence="7">
    <location>
        <begin position="1"/>
        <end position="43"/>
    </location>
</feature>
<feature type="transmembrane region" description="Helical" evidence="8">
    <location>
        <begin position="458"/>
        <end position="482"/>
    </location>
</feature>
<reference evidence="10 11" key="1">
    <citation type="journal article" date="2020" name="G3 (Bethesda)">
        <title>Genetic Underpinnings of Host Manipulation by Ophiocordyceps as Revealed by Comparative Transcriptomics.</title>
        <authorList>
            <person name="Will I."/>
            <person name="Das B."/>
            <person name="Trinh T."/>
            <person name="Brachmann A."/>
            <person name="Ohm R.A."/>
            <person name="de Bekker C."/>
        </authorList>
    </citation>
    <scope>NUCLEOTIDE SEQUENCE [LARGE SCALE GENOMIC DNA]</scope>
    <source>
        <strain evidence="10 11">EC05</strain>
    </source>
</reference>
<name>A0A8H4Q0I7_9HYPO</name>
<evidence type="ECO:0000313" key="11">
    <source>
        <dbReference type="Proteomes" id="UP000562929"/>
    </source>
</evidence>
<evidence type="ECO:0000256" key="4">
    <source>
        <dbReference type="ARBA" id="ARBA00022970"/>
    </source>
</evidence>
<dbReference type="InterPro" id="IPR004840">
    <property type="entry name" value="Amino_acid_permease_CS"/>
</dbReference>
<dbReference type="InterPro" id="IPR004841">
    <property type="entry name" value="AA-permease/SLC12A_dom"/>
</dbReference>
<keyword evidence="5 8" id="KW-1133">Transmembrane helix</keyword>
<dbReference type="OrthoDB" id="10062876at2759"/>
<dbReference type="Gene3D" id="1.20.1740.10">
    <property type="entry name" value="Amino acid/polyamine transporter I"/>
    <property type="match status" value="1"/>
</dbReference>
<evidence type="ECO:0000256" key="3">
    <source>
        <dbReference type="ARBA" id="ARBA00022692"/>
    </source>
</evidence>
<keyword evidence="2" id="KW-0813">Transport</keyword>
<evidence type="ECO:0000259" key="9">
    <source>
        <dbReference type="Pfam" id="PF00324"/>
    </source>
</evidence>
<sequence>MGSTAINPPAYSAPGQDHGGAPKDERPAQSVRESLSGDGAEADATHRKLKSRHVQLLGIGGTVGTALFVQIGKGLIDGGPGSLFIAFAFWCTFILAVTQCMAEMVTYLPISSPFIRFAGRYVDEAFGFAVGWNFFVFEAALVPFEVVACNLVIRFWTDAIPTAAVIVIIISLYALLNLLTVSWFGESEFWAAVGKVLLAVGLIVFTVVVMLGGNPRGDRFGFTFWNKPGAFAELYYPGPLGRWLGFLQCLIQAAFTIAGPDYVSMTAGEAQNPRVVMPRAYDAVFYRLTAFFVLGSLCVGILVPYDDPEMRAAFVNSVSGAAASPYVVAMNRLGIRVLPHIVNAMILTSAFSAGNSYLYCASRSLYGLALEGKAPKIMTVCTKKGVPVYCVAFVLLFSLLAFLQLQANSAVVLSWFVSLVTASQLINFAMVCVTYLFFHRALKAQGIGRRHLPYRARFMPYAAWYGLIGTVIMAFVGGYKVFLPLPGFWNTPDFLFSYAMIPTFPLLYFAWKFTHKTQVHKPEQVDLFKGLAAIDEYERQYIPQPPRNYAEKVLDTVFG</sequence>
<comment type="caution">
    <text evidence="10">The sequence shown here is derived from an EMBL/GenBank/DDBJ whole genome shotgun (WGS) entry which is preliminary data.</text>
</comment>
<keyword evidence="11" id="KW-1185">Reference proteome</keyword>
<dbReference type="AlphaFoldDB" id="A0A8H4Q0I7"/>
<feature type="transmembrane region" description="Helical" evidence="8">
    <location>
        <begin position="413"/>
        <end position="438"/>
    </location>
</feature>
<evidence type="ECO:0000256" key="7">
    <source>
        <dbReference type="SAM" id="MobiDB-lite"/>
    </source>
</evidence>
<feature type="transmembrane region" description="Helical" evidence="8">
    <location>
        <begin position="56"/>
        <end position="76"/>
    </location>
</feature>
<keyword evidence="4" id="KW-0029">Amino-acid transport</keyword>
<dbReference type="PANTHER" id="PTHR43341:SF15">
    <property type="entry name" value="GENERAL AMINO ACID PERMEASE AGP2"/>
    <property type="match status" value="1"/>
</dbReference>
<feature type="domain" description="Amino acid permease/ SLC12A" evidence="9">
    <location>
        <begin position="53"/>
        <end position="519"/>
    </location>
</feature>
<dbReference type="PANTHER" id="PTHR43341">
    <property type="entry name" value="AMINO ACID PERMEASE"/>
    <property type="match status" value="1"/>
</dbReference>
<feature type="transmembrane region" description="Helical" evidence="8">
    <location>
        <begin position="386"/>
        <end position="407"/>
    </location>
</feature>
<accession>A0A8H4Q0I7</accession>
<keyword evidence="3 8" id="KW-0812">Transmembrane</keyword>
<dbReference type="InterPro" id="IPR050524">
    <property type="entry name" value="APC_YAT"/>
</dbReference>
<evidence type="ECO:0000313" key="10">
    <source>
        <dbReference type="EMBL" id="KAF4580799.1"/>
    </source>
</evidence>
<dbReference type="Proteomes" id="UP000562929">
    <property type="component" value="Unassembled WGS sequence"/>
</dbReference>
<keyword evidence="6 8" id="KW-0472">Membrane</keyword>
<feature type="transmembrane region" description="Helical" evidence="8">
    <location>
        <begin position="82"/>
        <end position="105"/>
    </location>
</feature>
<comment type="subcellular location">
    <subcellularLocation>
        <location evidence="1">Membrane</location>
        <topology evidence="1">Multi-pass membrane protein</topology>
    </subcellularLocation>
</comment>
<feature type="transmembrane region" description="Helical" evidence="8">
    <location>
        <begin position="196"/>
        <end position="213"/>
    </location>
</feature>
<dbReference type="EMBL" id="JAACLJ010000009">
    <property type="protein sequence ID" value="KAF4580799.1"/>
    <property type="molecule type" value="Genomic_DNA"/>
</dbReference>